<gene>
    <name evidence="1" type="ORF">DYB32_010498</name>
</gene>
<dbReference type="Proteomes" id="UP000285060">
    <property type="component" value="Unassembled WGS sequence"/>
</dbReference>
<keyword evidence="2" id="KW-1185">Reference proteome</keyword>
<dbReference type="AlphaFoldDB" id="A0A3R6Y433"/>
<protein>
    <submittedName>
        <fullName evidence="1">Uncharacterized protein</fullName>
    </submittedName>
</protein>
<dbReference type="VEuPathDB" id="FungiDB:H310_11613"/>
<proteinExistence type="predicted"/>
<dbReference type="EMBL" id="QUSY01001079">
    <property type="protein sequence ID" value="RHY26130.1"/>
    <property type="molecule type" value="Genomic_DNA"/>
</dbReference>
<evidence type="ECO:0000313" key="1">
    <source>
        <dbReference type="EMBL" id="RHY26130.1"/>
    </source>
</evidence>
<evidence type="ECO:0000313" key="2">
    <source>
        <dbReference type="Proteomes" id="UP000285060"/>
    </source>
</evidence>
<name>A0A3R6Y433_9STRA</name>
<comment type="caution">
    <text evidence="1">The sequence shown here is derived from an EMBL/GenBank/DDBJ whole genome shotgun (WGS) entry which is preliminary data.</text>
</comment>
<organism evidence="1 2">
    <name type="scientific">Aphanomyces invadans</name>
    <dbReference type="NCBI Taxonomy" id="157072"/>
    <lineage>
        <taxon>Eukaryota</taxon>
        <taxon>Sar</taxon>
        <taxon>Stramenopiles</taxon>
        <taxon>Oomycota</taxon>
        <taxon>Saprolegniomycetes</taxon>
        <taxon>Saprolegniales</taxon>
        <taxon>Verrucalvaceae</taxon>
        <taxon>Aphanomyces</taxon>
    </lineage>
</organism>
<sequence length="95" mass="10647">MHISIETNTIDAPKQIAVSVPAAGKQTDKQSAKNDLDALFSSIKVKKQQKVDKDKAVQRQEAKERAEKLAYRKHLEALEAERRQCLLPLVSHTAL</sequence>
<reference evidence="1 2" key="1">
    <citation type="submission" date="2018-08" db="EMBL/GenBank/DDBJ databases">
        <title>Aphanomyces genome sequencing and annotation.</title>
        <authorList>
            <person name="Minardi D."/>
            <person name="Oidtmann B."/>
            <person name="Van Der Giezen M."/>
            <person name="Studholme D.J."/>
        </authorList>
    </citation>
    <scope>NUCLEOTIDE SEQUENCE [LARGE SCALE GENOMIC DNA]</scope>
    <source>
        <strain evidence="1 2">NJM0002</strain>
    </source>
</reference>
<accession>A0A3R6Y433</accession>